<reference evidence="4" key="1">
    <citation type="submission" date="2022-01" db="EMBL/GenBank/DDBJ databases">
        <title>Genome Sequence Resource for Two Populations of Ditylenchus destructor, the Migratory Endoparasitic Phytonematode.</title>
        <authorList>
            <person name="Zhang H."/>
            <person name="Lin R."/>
            <person name="Xie B."/>
        </authorList>
    </citation>
    <scope>NUCLEOTIDE SEQUENCE</scope>
    <source>
        <strain evidence="4">BazhouSP</strain>
    </source>
</reference>
<comment type="caution">
    <text evidence="4">The sequence shown here is derived from an EMBL/GenBank/DDBJ whole genome shotgun (WGS) entry which is preliminary data.</text>
</comment>
<dbReference type="EMBL" id="JAKKPZ010000867">
    <property type="protein sequence ID" value="KAI1691800.1"/>
    <property type="molecule type" value="Genomic_DNA"/>
</dbReference>
<dbReference type="InterPro" id="IPR047185">
    <property type="entry name" value="GLRX1"/>
</dbReference>
<dbReference type="Gene3D" id="3.40.30.10">
    <property type="entry name" value="Glutaredoxin"/>
    <property type="match status" value="2"/>
</dbReference>
<evidence type="ECO:0000256" key="1">
    <source>
        <dbReference type="ARBA" id="ARBA00022448"/>
    </source>
</evidence>
<dbReference type="PROSITE" id="PS51354">
    <property type="entry name" value="GLUTAREDOXIN_2"/>
    <property type="match status" value="2"/>
</dbReference>
<keyword evidence="5" id="KW-1185">Reference proteome</keyword>
<evidence type="ECO:0000313" key="5">
    <source>
        <dbReference type="Proteomes" id="UP001201812"/>
    </source>
</evidence>
<dbReference type="PRINTS" id="PR00160">
    <property type="entry name" value="GLUTAREDOXIN"/>
</dbReference>
<dbReference type="InterPro" id="IPR036249">
    <property type="entry name" value="Thioredoxin-like_sf"/>
</dbReference>
<keyword evidence="1" id="KW-0813">Transport</keyword>
<gene>
    <name evidence="4" type="ORF">DdX_21626</name>
</gene>
<dbReference type="Pfam" id="PF00462">
    <property type="entry name" value="Glutaredoxin"/>
    <property type="match status" value="2"/>
</dbReference>
<evidence type="ECO:0000313" key="4">
    <source>
        <dbReference type="EMBL" id="KAI1691800.1"/>
    </source>
</evidence>
<dbReference type="SUPFAM" id="SSF52833">
    <property type="entry name" value="Thioredoxin-like"/>
    <property type="match status" value="2"/>
</dbReference>
<feature type="domain" description="Glutaredoxin" evidence="3">
    <location>
        <begin position="84"/>
        <end position="145"/>
    </location>
</feature>
<dbReference type="GO" id="GO:0005739">
    <property type="term" value="C:mitochondrion"/>
    <property type="evidence" value="ECO:0007669"/>
    <property type="project" value="TreeGrafter"/>
</dbReference>
<dbReference type="AlphaFoldDB" id="A0AAD4MIS3"/>
<dbReference type="InterPro" id="IPR002109">
    <property type="entry name" value="Glutaredoxin"/>
</dbReference>
<dbReference type="CDD" id="cd02066">
    <property type="entry name" value="GRX_family"/>
    <property type="match status" value="1"/>
</dbReference>
<dbReference type="PANTHER" id="PTHR46185:SF1">
    <property type="entry name" value="GLUTAREDOXIN-1"/>
    <property type="match status" value="1"/>
</dbReference>
<dbReference type="Proteomes" id="UP001201812">
    <property type="component" value="Unassembled WGS sequence"/>
</dbReference>
<sequence>MDEIQDYLKELTGDRTVPQVFIGGKFLGGGDDSEKAKKDGSLEKKLEEVGALWKPNKMEREQTAIKKYVDHWLGYKRVCTFLNAKCPHCRQVKAAVDGLNFARGRDGNIIFIEIEYRDDNEDFREYLRELYGQRTLPQLFLDGTFYGDGDKVLSAVADGTFEKKVREVDAL</sequence>
<keyword evidence="2" id="KW-0249">Electron transport</keyword>
<feature type="domain" description="Glutaredoxin" evidence="3">
    <location>
        <begin position="2"/>
        <end position="26"/>
    </location>
</feature>
<name>A0AAD4MIS3_9BILA</name>
<evidence type="ECO:0000256" key="2">
    <source>
        <dbReference type="ARBA" id="ARBA00022982"/>
    </source>
</evidence>
<accession>A0AAD4MIS3</accession>
<evidence type="ECO:0000259" key="3">
    <source>
        <dbReference type="Pfam" id="PF00462"/>
    </source>
</evidence>
<dbReference type="GO" id="GO:0015038">
    <property type="term" value="F:glutathione disulfide oxidoreductase activity"/>
    <property type="evidence" value="ECO:0007669"/>
    <property type="project" value="TreeGrafter"/>
</dbReference>
<dbReference type="InterPro" id="IPR014025">
    <property type="entry name" value="Glutaredoxin_subgr"/>
</dbReference>
<dbReference type="PANTHER" id="PTHR46185">
    <property type="entry name" value="GLUTAREDOXIN-1"/>
    <property type="match status" value="1"/>
</dbReference>
<proteinExistence type="predicted"/>
<organism evidence="4 5">
    <name type="scientific">Ditylenchus destructor</name>
    <dbReference type="NCBI Taxonomy" id="166010"/>
    <lineage>
        <taxon>Eukaryota</taxon>
        <taxon>Metazoa</taxon>
        <taxon>Ecdysozoa</taxon>
        <taxon>Nematoda</taxon>
        <taxon>Chromadorea</taxon>
        <taxon>Rhabditida</taxon>
        <taxon>Tylenchina</taxon>
        <taxon>Tylenchomorpha</taxon>
        <taxon>Sphaerularioidea</taxon>
        <taxon>Anguinidae</taxon>
        <taxon>Anguininae</taxon>
        <taxon>Ditylenchus</taxon>
    </lineage>
</organism>
<protein>
    <submittedName>
        <fullName evidence="4">Glutaredoxin domain-containing protein</fullName>
    </submittedName>
</protein>